<reference evidence="1" key="1">
    <citation type="submission" date="2015-08" db="EMBL/GenBank/DDBJ databases">
        <title>Molecular characterization of methicillin resistant Staphylococcus aureus strains isolated from hospitals in Tehran, Iran.</title>
        <authorList>
            <person name="Rahimi F."/>
            <person name="Pourshafie M.R."/>
            <person name="Pazhouhnia S."/>
        </authorList>
    </citation>
    <scope>NUCLEOTIDE SEQUENCE</scope>
    <source>
        <strain evidence="1">SGB-2</strain>
    </source>
</reference>
<protein>
    <submittedName>
        <fullName evidence="1">Uncharacterized protein</fullName>
    </submittedName>
</protein>
<dbReference type="AlphaFoldDB" id="A0A0P0UWQ4"/>
<organism evidence="1">
    <name type="scientific">Staphylococcus aureus</name>
    <dbReference type="NCBI Taxonomy" id="1280"/>
    <lineage>
        <taxon>Bacteria</taxon>
        <taxon>Bacillati</taxon>
        <taxon>Bacillota</taxon>
        <taxon>Bacilli</taxon>
        <taxon>Bacillales</taxon>
        <taxon>Staphylococcaceae</taxon>
        <taxon>Staphylococcus</taxon>
    </lineage>
</organism>
<proteinExistence type="predicted"/>
<evidence type="ECO:0000313" key="1">
    <source>
        <dbReference type="EMBL" id="BAS69590.1"/>
    </source>
</evidence>
<accession>A0A0P0UWQ4</accession>
<dbReference type="InterPro" id="IPR021358">
    <property type="entry name" value="DUF2977"/>
</dbReference>
<dbReference type="EMBL" id="LC075541">
    <property type="protein sequence ID" value="BAS69590.1"/>
    <property type="molecule type" value="Genomic_DNA"/>
</dbReference>
<sequence>MHSIKSECSLRRRWRYLVFTIQNKHYFKNRRCVLFRNIRFWSECQQSYYNNYGVEIMKITVNDKNEVIGYVNTGGLRNSLDVDDNNVPIKFKEEFEPRKFVFTNGEI</sequence>
<name>A0A0P0UWQ4_STAAU</name>
<dbReference type="Pfam" id="PF11192">
    <property type="entry name" value="DUF2977"/>
    <property type="match status" value="1"/>
</dbReference>